<name>S9RF96_9RHOB</name>
<keyword evidence="3" id="KW-1185">Reference proteome</keyword>
<dbReference type="AlphaFoldDB" id="S9RF96"/>
<dbReference type="Proteomes" id="UP000015347">
    <property type="component" value="Unassembled WGS sequence"/>
</dbReference>
<evidence type="ECO:0000256" key="1">
    <source>
        <dbReference type="SAM" id="MobiDB-lite"/>
    </source>
</evidence>
<dbReference type="RefSeq" id="WP_020041781.1">
    <property type="nucleotide sequence ID" value="NZ_KE557281.1"/>
</dbReference>
<gene>
    <name evidence="2" type="ORF">Salmuc_04671</name>
</gene>
<dbReference type="EMBL" id="APVH01000043">
    <property type="protein sequence ID" value="EPX76785.1"/>
    <property type="molecule type" value="Genomic_DNA"/>
</dbReference>
<reference evidence="3" key="1">
    <citation type="journal article" date="2014" name="Stand. Genomic Sci.">
        <title>Genome sequence of the exopolysaccharide-producing Salipiger mucosus type strain (DSM 16094(T)), a moderately halophilic member of the Roseobacter clade.</title>
        <authorList>
            <person name="Riedel T."/>
            <person name="Spring S."/>
            <person name="Fiebig A."/>
            <person name="Petersen J."/>
            <person name="Kyrpides N.C."/>
            <person name="Goker M."/>
            <person name="Klenk H.P."/>
        </authorList>
    </citation>
    <scope>NUCLEOTIDE SEQUENCE [LARGE SCALE GENOMIC DNA]</scope>
    <source>
        <strain evidence="3">DSM 16094</strain>
    </source>
</reference>
<accession>S9RF96</accession>
<organism evidence="2 3">
    <name type="scientific">Salipiger mucosus DSM 16094</name>
    <dbReference type="NCBI Taxonomy" id="1123237"/>
    <lineage>
        <taxon>Bacteria</taxon>
        <taxon>Pseudomonadati</taxon>
        <taxon>Pseudomonadota</taxon>
        <taxon>Alphaproteobacteria</taxon>
        <taxon>Rhodobacterales</taxon>
        <taxon>Roseobacteraceae</taxon>
        <taxon>Salipiger</taxon>
    </lineage>
</organism>
<feature type="region of interest" description="Disordered" evidence="1">
    <location>
        <begin position="42"/>
        <end position="62"/>
    </location>
</feature>
<dbReference type="STRING" id="1123237.Salmuc_04671"/>
<protein>
    <submittedName>
        <fullName evidence="2">Uncharacterized protein</fullName>
    </submittedName>
</protein>
<dbReference type="HOGENOM" id="CLU_2901657_0_0_5"/>
<comment type="caution">
    <text evidence="2">The sequence shown here is derived from an EMBL/GenBank/DDBJ whole genome shotgun (WGS) entry which is preliminary data.</text>
</comment>
<evidence type="ECO:0000313" key="3">
    <source>
        <dbReference type="Proteomes" id="UP000015347"/>
    </source>
</evidence>
<feature type="compositionally biased region" description="Basic and acidic residues" evidence="1">
    <location>
        <begin position="50"/>
        <end position="62"/>
    </location>
</feature>
<sequence>MDDMSDVICDECLEMDFVSQIEKMSFRELARVLRPDILRQLAATSENEPNLDHEDEPSKPTP</sequence>
<evidence type="ECO:0000313" key="2">
    <source>
        <dbReference type="EMBL" id="EPX76785.1"/>
    </source>
</evidence>
<proteinExistence type="predicted"/>